<dbReference type="Pfam" id="PF00196">
    <property type="entry name" value="GerE"/>
    <property type="match status" value="1"/>
</dbReference>
<reference evidence="2" key="2">
    <citation type="journal article" date="2019" name="Genome Biol. Evol.">
        <title>Day and night: Metabolic profiles and evolutionary relationships of six axenic non-marine cyanobacteria.</title>
        <authorList>
            <person name="Will S.E."/>
            <person name="Henke P."/>
            <person name="Boedeker C."/>
            <person name="Huang S."/>
            <person name="Brinkmann H."/>
            <person name="Rohde M."/>
            <person name="Jarek M."/>
            <person name="Friedl T."/>
            <person name="Seufert S."/>
            <person name="Schumacher M."/>
            <person name="Overmann J."/>
            <person name="Neumann-Schaal M."/>
            <person name="Petersen J."/>
        </authorList>
    </citation>
    <scope>NUCLEOTIDE SEQUENCE [LARGE SCALE GENOMIC DNA]</scope>
    <source>
        <strain evidence="2">PCC 7102</strain>
    </source>
</reference>
<accession>A0A433VKT2</accession>
<keyword evidence="3" id="KW-1185">Reference proteome</keyword>
<dbReference type="Gene3D" id="1.10.10.10">
    <property type="entry name" value="Winged helix-like DNA-binding domain superfamily/Winged helix DNA-binding domain"/>
    <property type="match status" value="1"/>
</dbReference>
<dbReference type="Proteomes" id="UP000271624">
    <property type="component" value="Unassembled WGS sequence"/>
</dbReference>
<proteinExistence type="predicted"/>
<dbReference type="PRINTS" id="PR00038">
    <property type="entry name" value="HTHLUXR"/>
</dbReference>
<dbReference type="EMBL" id="RSCL01000006">
    <property type="protein sequence ID" value="RUT06632.1"/>
    <property type="molecule type" value="Genomic_DNA"/>
</dbReference>
<reference evidence="2" key="1">
    <citation type="submission" date="2018-12" db="EMBL/GenBank/DDBJ databases">
        <authorList>
            <person name="Will S."/>
            <person name="Neumann-Schaal M."/>
            <person name="Henke P."/>
        </authorList>
    </citation>
    <scope>NUCLEOTIDE SEQUENCE</scope>
    <source>
        <strain evidence="2">PCC 7102</strain>
    </source>
</reference>
<dbReference type="InterPro" id="IPR036388">
    <property type="entry name" value="WH-like_DNA-bd_sf"/>
</dbReference>
<feature type="domain" description="HTH luxR-type" evidence="1">
    <location>
        <begin position="118"/>
        <end position="159"/>
    </location>
</feature>
<dbReference type="InterPro" id="IPR016032">
    <property type="entry name" value="Sig_transdc_resp-reg_C-effctor"/>
</dbReference>
<comment type="caution">
    <text evidence="2">The sequence shown here is derived from an EMBL/GenBank/DDBJ whole genome shotgun (WGS) entry which is preliminary data.</text>
</comment>
<dbReference type="SUPFAM" id="SSF46894">
    <property type="entry name" value="C-terminal effector domain of the bipartite response regulators"/>
    <property type="match status" value="1"/>
</dbReference>
<evidence type="ECO:0000259" key="1">
    <source>
        <dbReference type="Pfam" id="PF00196"/>
    </source>
</evidence>
<protein>
    <recommendedName>
        <fullName evidence="1">HTH luxR-type domain-containing protein</fullName>
    </recommendedName>
</protein>
<dbReference type="GO" id="GO:0006355">
    <property type="term" value="P:regulation of DNA-templated transcription"/>
    <property type="evidence" value="ECO:0007669"/>
    <property type="project" value="InterPro"/>
</dbReference>
<sequence length="167" mass="19644">MLDGLQDSILIFTEFGELIHANSNAYNIYRKVAQNRDSAKTLLNFVHTLCKSLIEYSLYEDKLVVSDEIALNSSEVFRVRVRWLNMDKYDFRYLLVTIENRYESIKNVAIAEAKKFDLTQRETEIWCLYRAHSTYKQISEQLYISLNTVKKHMKNIHAKRQGTCGCM</sequence>
<organism evidence="2 3">
    <name type="scientific">Dulcicalothrix desertica PCC 7102</name>
    <dbReference type="NCBI Taxonomy" id="232991"/>
    <lineage>
        <taxon>Bacteria</taxon>
        <taxon>Bacillati</taxon>
        <taxon>Cyanobacteriota</taxon>
        <taxon>Cyanophyceae</taxon>
        <taxon>Nostocales</taxon>
        <taxon>Calotrichaceae</taxon>
        <taxon>Dulcicalothrix</taxon>
    </lineage>
</organism>
<dbReference type="AlphaFoldDB" id="A0A433VKT2"/>
<gene>
    <name evidence="2" type="ORF">DSM106972_028890</name>
</gene>
<dbReference type="GO" id="GO:0003677">
    <property type="term" value="F:DNA binding"/>
    <property type="evidence" value="ECO:0007669"/>
    <property type="project" value="InterPro"/>
</dbReference>
<evidence type="ECO:0000313" key="3">
    <source>
        <dbReference type="Proteomes" id="UP000271624"/>
    </source>
</evidence>
<dbReference type="InterPro" id="IPR000792">
    <property type="entry name" value="Tscrpt_reg_LuxR_C"/>
</dbReference>
<evidence type="ECO:0000313" key="2">
    <source>
        <dbReference type="EMBL" id="RUT06632.1"/>
    </source>
</evidence>
<name>A0A433VKT2_9CYAN</name>